<keyword evidence="1" id="KW-1133">Transmembrane helix</keyword>
<protein>
    <submittedName>
        <fullName evidence="2">Uncharacterized protein</fullName>
    </submittedName>
</protein>
<dbReference type="AlphaFoldDB" id="A0A0C9X0V4"/>
<dbReference type="Proteomes" id="UP000054477">
    <property type="component" value="Unassembled WGS sequence"/>
</dbReference>
<gene>
    <name evidence="2" type="ORF">K443DRAFT_341737</name>
</gene>
<sequence length="59" mass="6779">MLTIITITFPPKSRAQVVVLRRQWSRKDIHPKILTGVVSITVAWWVHIALGTSRKTRSK</sequence>
<keyword evidence="3" id="KW-1185">Reference proteome</keyword>
<keyword evidence="1" id="KW-0472">Membrane</keyword>
<evidence type="ECO:0000313" key="3">
    <source>
        <dbReference type="Proteomes" id="UP000054477"/>
    </source>
</evidence>
<evidence type="ECO:0000313" key="2">
    <source>
        <dbReference type="EMBL" id="KIJ94913.1"/>
    </source>
</evidence>
<evidence type="ECO:0000256" key="1">
    <source>
        <dbReference type="SAM" id="Phobius"/>
    </source>
</evidence>
<reference evidence="2 3" key="1">
    <citation type="submission" date="2014-04" db="EMBL/GenBank/DDBJ databases">
        <authorList>
            <consortium name="DOE Joint Genome Institute"/>
            <person name="Kuo A."/>
            <person name="Kohler A."/>
            <person name="Nagy L.G."/>
            <person name="Floudas D."/>
            <person name="Copeland A."/>
            <person name="Barry K.W."/>
            <person name="Cichocki N."/>
            <person name="Veneault-Fourrey C."/>
            <person name="LaButti K."/>
            <person name="Lindquist E.A."/>
            <person name="Lipzen A."/>
            <person name="Lundell T."/>
            <person name="Morin E."/>
            <person name="Murat C."/>
            <person name="Sun H."/>
            <person name="Tunlid A."/>
            <person name="Henrissat B."/>
            <person name="Grigoriev I.V."/>
            <person name="Hibbett D.S."/>
            <person name="Martin F."/>
            <person name="Nordberg H.P."/>
            <person name="Cantor M.N."/>
            <person name="Hua S.X."/>
        </authorList>
    </citation>
    <scope>NUCLEOTIDE SEQUENCE [LARGE SCALE GENOMIC DNA]</scope>
    <source>
        <strain evidence="2 3">LaAM-08-1</strain>
    </source>
</reference>
<accession>A0A0C9X0V4</accession>
<organism evidence="2 3">
    <name type="scientific">Laccaria amethystina LaAM-08-1</name>
    <dbReference type="NCBI Taxonomy" id="1095629"/>
    <lineage>
        <taxon>Eukaryota</taxon>
        <taxon>Fungi</taxon>
        <taxon>Dikarya</taxon>
        <taxon>Basidiomycota</taxon>
        <taxon>Agaricomycotina</taxon>
        <taxon>Agaricomycetes</taxon>
        <taxon>Agaricomycetidae</taxon>
        <taxon>Agaricales</taxon>
        <taxon>Agaricineae</taxon>
        <taxon>Hydnangiaceae</taxon>
        <taxon>Laccaria</taxon>
    </lineage>
</organism>
<dbReference type="EMBL" id="KN838774">
    <property type="protein sequence ID" value="KIJ94913.1"/>
    <property type="molecule type" value="Genomic_DNA"/>
</dbReference>
<proteinExistence type="predicted"/>
<reference evidence="3" key="2">
    <citation type="submission" date="2015-01" db="EMBL/GenBank/DDBJ databases">
        <title>Evolutionary Origins and Diversification of the Mycorrhizal Mutualists.</title>
        <authorList>
            <consortium name="DOE Joint Genome Institute"/>
            <consortium name="Mycorrhizal Genomics Consortium"/>
            <person name="Kohler A."/>
            <person name="Kuo A."/>
            <person name="Nagy L.G."/>
            <person name="Floudas D."/>
            <person name="Copeland A."/>
            <person name="Barry K.W."/>
            <person name="Cichocki N."/>
            <person name="Veneault-Fourrey C."/>
            <person name="LaButti K."/>
            <person name="Lindquist E.A."/>
            <person name="Lipzen A."/>
            <person name="Lundell T."/>
            <person name="Morin E."/>
            <person name="Murat C."/>
            <person name="Riley R."/>
            <person name="Ohm R."/>
            <person name="Sun H."/>
            <person name="Tunlid A."/>
            <person name="Henrissat B."/>
            <person name="Grigoriev I.V."/>
            <person name="Hibbett D.S."/>
            <person name="Martin F."/>
        </authorList>
    </citation>
    <scope>NUCLEOTIDE SEQUENCE [LARGE SCALE GENOMIC DNA]</scope>
    <source>
        <strain evidence="3">LaAM-08-1</strain>
    </source>
</reference>
<keyword evidence="1" id="KW-0812">Transmembrane</keyword>
<name>A0A0C9X0V4_9AGAR</name>
<feature type="transmembrane region" description="Helical" evidence="1">
    <location>
        <begin position="31"/>
        <end position="50"/>
    </location>
</feature>
<dbReference type="HOGENOM" id="CLU_2961148_0_0_1"/>